<feature type="transmembrane region" description="Helical" evidence="8">
    <location>
        <begin position="213"/>
        <end position="238"/>
    </location>
</feature>
<accession>A0ABQ1TLY6</accession>
<evidence type="ECO:0000256" key="2">
    <source>
        <dbReference type="ARBA" id="ARBA00022448"/>
    </source>
</evidence>
<evidence type="ECO:0000259" key="9">
    <source>
        <dbReference type="PROSITE" id="PS50850"/>
    </source>
</evidence>
<keyword evidence="5 8" id="KW-1133">Transmembrane helix</keyword>
<dbReference type="Pfam" id="PF05977">
    <property type="entry name" value="MFS_3"/>
    <property type="match status" value="1"/>
</dbReference>
<feature type="transmembrane region" description="Helical" evidence="8">
    <location>
        <begin position="79"/>
        <end position="99"/>
    </location>
</feature>
<feature type="transmembrane region" description="Helical" evidence="8">
    <location>
        <begin position="315"/>
        <end position="335"/>
    </location>
</feature>
<keyword evidence="3" id="KW-1003">Cell membrane</keyword>
<feature type="transmembrane region" description="Helical" evidence="8">
    <location>
        <begin position="144"/>
        <end position="164"/>
    </location>
</feature>
<dbReference type="PROSITE" id="PS50850">
    <property type="entry name" value="MFS"/>
    <property type="match status" value="1"/>
</dbReference>
<dbReference type="InterPro" id="IPR036259">
    <property type="entry name" value="MFS_trans_sf"/>
</dbReference>
<keyword evidence="2" id="KW-0813">Transport</keyword>
<comment type="caution">
    <text evidence="10">The sequence shown here is derived from an EMBL/GenBank/DDBJ whole genome shotgun (WGS) entry which is preliminary data.</text>
</comment>
<dbReference type="RefSeq" id="WP_188810485.1">
    <property type="nucleotide sequence ID" value="NZ_BMHT01000001.1"/>
</dbReference>
<feature type="transmembrane region" description="Helical" evidence="8">
    <location>
        <begin position="105"/>
        <end position="123"/>
    </location>
</feature>
<evidence type="ECO:0000313" key="11">
    <source>
        <dbReference type="Proteomes" id="UP000632273"/>
    </source>
</evidence>
<name>A0ABQ1TLY6_9BACT</name>
<dbReference type="InterPro" id="IPR010290">
    <property type="entry name" value="TM_effector"/>
</dbReference>
<feature type="domain" description="Major facilitator superfamily (MFS) profile" evidence="9">
    <location>
        <begin position="8"/>
        <end position="401"/>
    </location>
</feature>
<dbReference type="PANTHER" id="PTHR23513:SF11">
    <property type="entry name" value="STAPHYLOFERRIN A TRANSPORTER"/>
    <property type="match status" value="1"/>
</dbReference>
<keyword evidence="11" id="KW-1185">Reference proteome</keyword>
<gene>
    <name evidence="10" type="ORF">GCM10011383_04380</name>
</gene>
<dbReference type="Gene3D" id="1.20.1250.20">
    <property type="entry name" value="MFS general substrate transporter like domains"/>
    <property type="match status" value="1"/>
</dbReference>
<sequence>MNSGTFRAFHSRNYRLFFAGQSLSLLGTWMQKTAVSWLVYSLTHSKFMLGVSVFATLFPAAIFSFLGGGVADRYHRYRVLLLTQALSMGQALLLTLLVFFRPGAVWGIIGLSVVLGIINAFDVPARQSLVPALVDDKQDLPNAIALNSSMVTLAQLLGPALAGFALEKLGAVACFGLNALSFVAVIGSLVAMKLPAYEARLRTKGMLEELQEGLRYVAATPAVRHIIVMLMLISLFVLPFTTLLPVYAKDVFHGSATTFGMLEGAVGLGAFIGAFFLASRGPSVDLKKLLMINTFILGVGLILFSHLAWYVLALLALVFGAFGMVTQLTISNTLLQTTVPLALRGRVLSLYVLAYAGLLPLGSLLISAASQHIGVQNTVLGAGIMAMLIGLLHMRALNKQKLAQSTSPASTKKLPEVSLPEQAPA</sequence>
<protein>
    <submittedName>
        <fullName evidence="10">MFS transporter</fullName>
    </submittedName>
</protein>
<evidence type="ECO:0000256" key="4">
    <source>
        <dbReference type="ARBA" id="ARBA00022692"/>
    </source>
</evidence>
<dbReference type="EMBL" id="BMHT01000001">
    <property type="protein sequence ID" value="GGE96710.1"/>
    <property type="molecule type" value="Genomic_DNA"/>
</dbReference>
<evidence type="ECO:0000256" key="1">
    <source>
        <dbReference type="ARBA" id="ARBA00004651"/>
    </source>
</evidence>
<feature type="transmembrane region" description="Helical" evidence="8">
    <location>
        <begin position="170"/>
        <end position="192"/>
    </location>
</feature>
<evidence type="ECO:0000256" key="5">
    <source>
        <dbReference type="ARBA" id="ARBA00022989"/>
    </source>
</evidence>
<evidence type="ECO:0000256" key="3">
    <source>
        <dbReference type="ARBA" id="ARBA00022475"/>
    </source>
</evidence>
<feature type="transmembrane region" description="Helical" evidence="8">
    <location>
        <begin position="290"/>
        <end position="309"/>
    </location>
</feature>
<dbReference type="CDD" id="cd06173">
    <property type="entry name" value="MFS_MefA_like"/>
    <property type="match status" value="1"/>
</dbReference>
<feature type="transmembrane region" description="Helical" evidence="8">
    <location>
        <begin position="46"/>
        <end position="67"/>
    </location>
</feature>
<dbReference type="InterPro" id="IPR020846">
    <property type="entry name" value="MFS_dom"/>
</dbReference>
<feature type="transmembrane region" description="Helical" evidence="8">
    <location>
        <begin position="347"/>
        <end position="367"/>
    </location>
</feature>
<dbReference type="Proteomes" id="UP000632273">
    <property type="component" value="Unassembled WGS sequence"/>
</dbReference>
<proteinExistence type="predicted"/>
<evidence type="ECO:0000256" key="6">
    <source>
        <dbReference type="ARBA" id="ARBA00023136"/>
    </source>
</evidence>
<feature type="region of interest" description="Disordered" evidence="7">
    <location>
        <begin position="403"/>
        <end position="425"/>
    </location>
</feature>
<keyword evidence="4 8" id="KW-0812">Transmembrane</keyword>
<evidence type="ECO:0000313" key="10">
    <source>
        <dbReference type="EMBL" id="GGE96710.1"/>
    </source>
</evidence>
<organism evidence="10 11">
    <name type="scientific">Hymenobacter cavernae</name>
    <dbReference type="NCBI Taxonomy" id="2044852"/>
    <lineage>
        <taxon>Bacteria</taxon>
        <taxon>Pseudomonadati</taxon>
        <taxon>Bacteroidota</taxon>
        <taxon>Cytophagia</taxon>
        <taxon>Cytophagales</taxon>
        <taxon>Hymenobacteraceae</taxon>
        <taxon>Hymenobacter</taxon>
    </lineage>
</organism>
<feature type="transmembrane region" description="Helical" evidence="8">
    <location>
        <begin position="373"/>
        <end position="392"/>
    </location>
</feature>
<dbReference type="PANTHER" id="PTHR23513">
    <property type="entry name" value="INTEGRAL MEMBRANE EFFLUX PROTEIN-RELATED"/>
    <property type="match status" value="1"/>
</dbReference>
<dbReference type="SUPFAM" id="SSF103473">
    <property type="entry name" value="MFS general substrate transporter"/>
    <property type="match status" value="1"/>
</dbReference>
<reference evidence="11" key="1">
    <citation type="journal article" date="2019" name="Int. J. Syst. Evol. Microbiol.">
        <title>The Global Catalogue of Microorganisms (GCM) 10K type strain sequencing project: providing services to taxonomists for standard genome sequencing and annotation.</title>
        <authorList>
            <consortium name="The Broad Institute Genomics Platform"/>
            <consortium name="The Broad Institute Genome Sequencing Center for Infectious Disease"/>
            <person name="Wu L."/>
            <person name="Ma J."/>
        </authorList>
    </citation>
    <scope>NUCLEOTIDE SEQUENCE [LARGE SCALE GENOMIC DNA]</scope>
    <source>
        <strain evidence="11">CGMCC 1.15197</strain>
    </source>
</reference>
<evidence type="ECO:0000256" key="7">
    <source>
        <dbReference type="SAM" id="MobiDB-lite"/>
    </source>
</evidence>
<feature type="transmembrane region" description="Helical" evidence="8">
    <location>
        <begin position="258"/>
        <end position="278"/>
    </location>
</feature>
<comment type="subcellular location">
    <subcellularLocation>
        <location evidence="1">Cell membrane</location>
        <topology evidence="1">Multi-pass membrane protein</topology>
    </subcellularLocation>
</comment>
<keyword evidence="6 8" id="KW-0472">Membrane</keyword>
<evidence type="ECO:0000256" key="8">
    <source>
        <dbReference type="SAM" id="Phobius"/>
    </source>
</evidence>